<organism evidence="3 4">
    <name type="scientific">Butyrivibrio proteoclasticus</name>
    <dbReference type="NCBI Taxonomy" id="43305"/>
    <lineage>
        <taxon>Bacteria</taxon>
        <taxon>Bacillati</taxon>
        <taxon>Bacillota</taxon>
        <taxon>Clostridia</taxon>
        <taxon>Lachnospirales</taxon>
        <taxon>Lachnospiraceae</taxon>
        <taxon>Butyrivibrio</taxon>
    </lineage>
</organism>
<proteinExistence type="predicted"/>
<accession>A0A1I5PN08</accession>
<keyword evidence="2 3" id="KW-0808">Transferase</keyword>
<dbReference type="GO" id="GO:0008107">
    <property type="term" value="F:galactoside 2-alpha-L-fucosyltransferase activity"/>
    <property type="evidence" value="ECO:0007669"/>
    <property type="project" value="InterPro"/>
</dbReference>
<name>A0A1I5PN08_9FIRM</name>
<reference evidence="4" key="1">
    <citation type="submission" date="2016-10" db="EMBL/GenBank/DDBJ databases">
        <authorList>
            <person name="Varghese N."/>
            <person name="Submissions S."/>
        </authorList>
    </citation>
    <scope>NUCLEOTIDE SEQUENCE [LARGE SCALE GENOMIC DNA]</scope>
    <source>
        <strain evidence="4">P18</strain>
    </source>
</reference>
<evidence type="ECO:0000313" key="4">
    <source>
        <dbReference type="Proteomes" id="UP000182624"/>
    </source>
</evidence>
<dbReference type="GO" id="GO:0005975">
    <property type="term" value="P:carbohydrate metabolic process"/>
    <property type="evidence" value="ECO:0007669"/>
    <property type="project" value="InterPro"/>
</dbReference>
<keyword evidence="4" id="KW-1185">Reference proteome</keyword>
<dbReference type="AlphaFoldDB" id="A0A1I5PN08"/>
<gene>
    <name evidence="3" type="ORF">SAMN04487928_10155</name>
</gene>
<dbReference type="EMBL" id="FOXO01000001">
    <property type="protein sequence ID" value="SFP34906.1"/>
    <property type="molecule type" value="Genomic_DNA"/>
</dbReference>
<dbReference type="OrthoDB" id="1995132at2"/>
<dbReference type="RefSeq" id="WP_074882743.1">
    <property type="nucleotide sequence ID" value="NZ_FOXO01000001.1"/>
</dbReference>
<protein>
    <submittedName>
        <fullName evidence="3">Glycosyl transferase family 11</fullName>
    </submittedName>
</protein>
<dbReference type="Pfam" id="PF01531">
    <property type="entry name" value="Glyco_transf_11"/>
    <property type="match status" value="1"/>
</dbReference>
<evidence type="ECO:0000256" key="2">
    <source>
        <dbReference type="ARBA" id="ARBA00022679"/>
    </source>
</evidence>
<sequence length="347" mass="41064">MIGTEFIPGYGLGNQLFFYIVTRCMALDKGVEYGFINPGQVGNVAQSHQGMYFMDIDMGKEIPMSDKDKYTIFTEQDDRLYMGNSKHDMANGCYISGPDKKLFEIKDNTLIYGNLQDQSYFEKYRDQIRNWLKVKPEYESYEYTADDLCIINIRGGEYTNHPELYLDRKYFLNAIKNMKMINPSMRFMVVTEDEEAARKILPEYECHHFDMGKDYVTLKNARYLILSNSSFSIMPVMSSTELKYAIAPKYWARHNISDGFWSSEQNIYTFLHYQDKKGRIFEADECRKELEEYKLRSALYARRNKRPGSIRLFCQVIRRKCLYGVFYSKKILRSLEKRVGIIKRFQY</sequence>
<dbReference type="InterPro" id="IPR002516">
    <property type="entry name" value="Glyco_trans_11"/>
</dbReference>
<evidence type="ECO:0000256" key="1">
    <source>
        <dbReference type="ARBA" id="ARBA00022676"/>
    </source>
</evidence>
<evidence type="ECO:0000313" key="3">
    <source>
        <dbReference type="EMBL" id="SFP34906.1"/>
    </source>
</evidence>
<dbReference type="GO" id="GO:0016020">
    <property type="term" value="C:membrane"/>
    <property type="evidence" value="ECO:0007669"/>
    <property type="project" value="InterPro"/>
</dbReference>
<dbReference type="Proteomes" id="UP000182624">
    <property type="component" value="Unassembled WGS sequence"/>
</dbReference>
<keyword evidence="1" id="KW-0328">Glycosyltransferase</keyword>